<reference evidence="2 3" key="2">
    <citation type="journal article" date="2021" name="Curr. Genet.">
        <title>Genetic response to nitrogen starvation in the aggressive Eucalyptus foliar pathogen Teratosphaeria destructans.</title>
        <authorList>
            <person name="Havenga M."/>
            <person name="Wingfield B.D."/>
            <person name="Wingfield M.J."/>
            <person name="Dreyer L.L."/>
            <person name="Roets F."/>
            <person name="Aylward J."/>
        </authorList>
    </citation>
    <scope>NUCLEOTIDE SEQUENCE [LARGE SCALE GENOMIC DNA]</scope>
    <source>
        <strain evidence="2">CMW44962</strain>
    </source>
</reference>
<gene>
    <name evidence="2" type="ORF">Tdes44962_MAKER02969</name>
</gene>
<accession>A0A9W7SRM5</accession>
<feature type="region of interest" description="Disordered" evidence="1">
    <location>
        <begin position="162"/>
        <end position="199"/>
    </location>
</feature>
<evidence type="ECO:0000313" key="3">
    <source>
        <dbReference type="Proteomes" id="UP001138500"/>
    </source>
</evidence>
<evidence type="ECO:0000256" key="1">
    <source>
        <dbReference type="SAM" id="MobiDB-lite"/>
    </source>
</evidence>
<name>A0A9W7SRM5_9PEZI</name>
<feature type="compositionally biased region" description="Polar residues" evidence="1">
    <location>
        <begin position="79"/>
        <end position="91"/>
    </location>
</feature>
<feature type="region of interest" description="Disordered" evidence="1">
    <location>
        <begin position="1"/>
        <end position="91"/>
    </location>
</feature>
<dbReference type="Proteomes" id="UP001138500">
    <property type="component" value="Unassembled WGS sequence"/>
</dbReference>
<sequence length="464" mass="51376">MVELTALRHRAARTTDSASIKTFQARRSDRGAHGRRSSPPAVFKRPRVLESAAELDHNHDIEQAGFATPSGSRKRRRSTILTPPSTQASRSISWAEARAEYRQNRFLQDSMCHGDNGIEEGSPLAKKSKRVQIDDIEPNYYDLLEDGRKLDARLDELLNQGGRMAGDTPSPSNDTATVDGGPTASRFITNEGRSDTTPRMQLSPAQRAELWSKFTEDEETGRLKFCDCEVHRGNNNGDRQADRESRSRAQSQTEDTDENLSIKTKKCQVCGGAKVKQDKRELFAAQWQEIFGRSAQTPQQVGVEGWRAPAVDIGMDGIDVPRTANDPNTGSNGVGDLGVLAARDAELDRLLAINEQLRAVTLELVRKHDAELKALGARQEASDAETKRFRADLATQSRELQKHMAETFSSFAEQMSTAMADESRLADAAGRRRRTRIEDLPQNRMLETAGAFSSRYGGAYQGGE</sequence>
<protein>
    <submittedName>
        <fullName evidence="2">Uncharacterized protein</fullName>
    </submittedName>
</protein>
<proteinExistence type="predicted"/>
<dbReference type="AlphaFoldDB" id="A0A9W7SRM5"/>
<evidence type="ECO:0000313" key="2">
    <source>
        <dbReference type="EMBL" id="KAH9827343.1"/>
    </source>
</evidence>
<dbReference type="OrthoDB" id="10460555at2759"/>
<reference evidence="2 3" key="1">
    <citation type="journal article" date="2018" name="IMA Fungus">
        <title>IMA Genome-F 10: Nine draft genome sequences of Claviceps purpurea s.lat., including C. arundinis, C. humidiphila, and C. cf. spartinae, pseudomolecules for the pitch canker pathogen Fusarium circinatum, draft genome of Davidsoniella eucalypti, Grosmannia galeiformis, Quambalaria eucalypti, and Teratosphaeria destructans.</title>
        <authorList>
            <person name="Wingfield B.D."/>
            <person name="Liu M."/>
            <person name="Nguyen H.D."/>
            <person name="Lane F.A."/>
            <person name="Morgan S.W."/>
            <person name="De Vos L."/>
            <person name="Wilken P.M."/>
            <person name="Duong T.A."/>
            <person name="Aylward J."/>
            <person name="Coetzee M.P."/>
            <person name="Dadej K."/>
            <person name="De Beer Z.W."/>
            <person name="Findlay W."/>
            <person name="Havenga M."/>
            <person name="Kolarik M."/>
            <person name="Menzies J.G."/>
            <person name="Naidoo K."/>
            <person name="Pochopski O."/>
            <person name="Shoukouhi P."/>
            <person name="Santana Q.C."/>
            <person name="Seifert K.A."/>
            <person name="Soal N."/>
            <person name="Steenkamp E.T."/>
            <person name="Tatham C.T."/>
            <person name="van der Nest M.A."/>
            <person name="Wingfield M.J."/>
        </authorList>
    </citation>
    <scope>NUCLEOTIDE SEQUENCE [LARGE SCALE GENOMIC DNA]</scope>
    <source>
        <strain evidence="2">CMW44962</strain>
    </source>
</reference>
<comment type="caution">
    <text evidence="2">The sequence shown here is derived from an EMBL/GenBank/DDBJ whole genome shotgun (WGS) entry which is preliminary data.</text>
</comment>
<organism evidence="2 3">
    <name type="scientific">Teratosphaeria destructans</name>
    <dbReference type="NCBI Taxonomy" id="418781"/>
    <lineage>
        <taxon>Eukaryota</taxon>
        <taxon>Fungi</taxon>
        <taxon>Dikarya</taxon>
        <taxon>Ascomycota</taxon>
        <taxon>Pezizomycotina</taxon>
        <taxon>Dothideomycetes</taxon>
        <taxon>Dothideomycetidae</taxon>
        <taxon>Mycosphaerellales</taxon>
        <taxon>Teratosphaeriaceae</taxon>
        <taxon>Teratosphaeria</taxon>
    </lineage>
</organism>
<keyword evidence="3" id="KW-1185">Reference proteome</keyword>
<dbReference type="EMBL" id="RIBY02001890">
    <property type="protein sequence ID" value="KAH9827343.1"/>
    <property type="molecule type" value="Genomic_DNA"/>
</dbReference>
<feature type="region of interest" description="Disordered" evidence="1">
    <location>
        <begin position="229"/>
        <end position="260"/>
    </location>
</feature>